<dbReference type="AlphaFoldDB" id="A0ABD2PUM6"/>
<dbReference type="EMBL" id="JBJKFK010002809">
    <property type="protein sequence ID" value="KAL3310597.1"/>
    <property type="molecule type" value="Genomic_DNA"/>
</dbReference>
<accession>A0ABD2PUM6</accession>
<reference evidence="2 3" key="1">
    <citation type="submission" date="2024-11" db="EMBL/GenBank/DDBJ databases">
        <title>Adaptive evolution of stress response genes in parasites aligns with host niche diversity.</title>
        <authorList>
            <person name="Hahn C."/>
            <person name="Resl P."/>
        </authorList>
    </citation>
    <scope>NUCLEOTIDE SEQUENCE [LARGE SCALE GENOMIC DNA]</scope>
    <source>
        <strain evidence="2">EGGRZ-B1_66</strain>
        <tissue evidence="2">Body</tissue>
    </source>
</reference>
<name>A0ABD2PUM6_9PLAT</name>
<proteinExistence type="predicted"/>
<dbReference type="Proteomes" id="UP001626550">
    <property type="component" value="Unassembled WGS sequence"/>
</dbReference>
<gene>
    <name evidence="2" type="ORF">Ciccas_010835</name>
</gene>
<evidence type="ECO:0000313" key="3">
    <source>
        <dbReference type="Proteomes" id="UP001626550"/>
    </source>
</evidence>
<organism evidence="2 3">
    <name type="scientific">Cichlidogyrus casuarinus</name>
    <dbReference type="NCBI Taxonomy" id="1844966"/>
    <lineage>
        <taxon>Eukaryota</taxon>
        <taxon>Metazoa</taxon>
        <taxon>Spiralia</taxon>
        <taxon>Lophotrochozoa</taxon>
        <taxon>Platyhelminthes</taxon>
        <taxon>Monogenea</taxon>
        <taxon>Monopisthocotylea</taxon>
        <taxon>Dactylogyridea</taxon>
        <taxon>Ancyrocephalidae</taxon>
        <taxon>Cichlidogyrus</taxon>
    </lineage>
</organism>
<evidence type="ECO:0000256" key="1">
    <source>
        <dbReference type="SAM" id="Coils"/>
    </source>
</evidence>
<keyword evidence="1" id="KW-0175">Coiled coil</keyword>
<comment type="caution">
    <text evidence="2">The sequence shown here is derived from an EMBL/GenBank/DDBJ whole genome shotgun (WGS) entry which is preliminary data.</text>
</comment>
<feature type="coiled-coil region" evidence="1">
    <location>
        <begin position="4"/>
        <end position="68"/>
    </location>
</feature>
<protein>
    <submittedName>
        <fullName evidence="2">Uncharacterized protein</fullName>
    </submittedName>
</protein>
<sequence length="209" mass="24646">MGKAKIELGRLDQETRELDRQEEEINDLEKKLEMRQPMMVSVDLSKEIAEAEQELTEYKKKYEIMSEYIEIIKPLEDSLQHRIIRAFSFQSKEDVARIQMETDQLDIKKMEVIRELSQNMRIEPNTVELEELKIEIQTLNKEKELKMDALVIIINGLNSVAKWALICKALYMNYKSVARKDLNVTNPVITEAIRKMSIMKQMELIKVRI</sequence>
<keyword evidence="3" id="KW-1185">Reference proteome</keyword>
<evidence type="ECO:0000313" key="2">
    <source>
        <dbReference type="EMBL" id="KAL3310597.1"/>
    </source>
</evidence>